<evidence type="ECO:0000256" key="1">
    <source>
        <dbReference type="ARBA" id="ARBA00008021"/>
    </source>
</evidence>
<dbReference type="GeneID" id="14920413"/>
<keyword evidence="4" id="KW-0833">Ubl conjugation pathway</keyword>
<evidence type="ECO:0000256" key="4">
    <source>
        <dbReference type="ARBA" id="ARBA00022786"/>
    </source>
</evidence>
<protein>
    <submittedName>
        <fullName evidence="10">BRCA1/BRCA2containing complex subunit 3, putative</fullName>
    </submittedName>
</protein>
<evidence type="ECO:0000256" key="7">
    <source>
        <dbReference type="ARBA" id="ARBA00023049"/>
    </source>
</evidence>
<keyword evidence="5" id="KW-0378">Hydrolase</keyword>
<dbReference type="OMA" id="CIGEIDT"/>
<evidence type="ECO:0000313" key="10">
    <source>
        <dbReference type="EMBL" id="ELR19590.1"/>
    </source>
</evidence>
<dbReference type="Gene3D" id="3.40.140.10">
    <property type="entry name" value="Cytidine Deaminase, domain 2"/>
    <property type="match status" value="1"/>
</dbReference>
<dbReference type="RefSeq" id="XP_004341682.1">
    <property type="nucleotide sequence ID" value="XM_004341634.1"/>
</dbReference>
<evidence type="ECO:0000256" key="5">
    <source>
        <dbReference type="ARBA" id="ARBA00022801"/>
    </source>
</evidence>
<dbReference type="SUPFAM" id="SSF102712">
    <property type="entry name" value="JAB1/MPN domain"/>
    <property type="match status" value="1"/>
</dbReference>
<sequence length="260" mass="28790">MSHALTTEKEEVMGLLLGDIKKSARGAIAFVSHVSVLTRSDKRKDRVEIEPAQLTAAAAEAERLSVQLGKQIRVVGWYHSHPHITVHPSHVDVRTQAMYQMMDSGFIGLIFSCFNTDAEMNGRIQVIAFQSLDLGQAGGQTQGAGYEQVNIPLTVVPPDANAPNTLVKLVELQQIIGQEDRASYNEAIAPAPGGRVHPLMEVYSGAVHQKSVARLLEYGSQPLLRLLRDRQEQNKRRLEELRAEKARLLALKIQDSIMKE</sequence>
<evidence type="ECO:0000256" key="3">
    <source>
        <dbReference type="ARBA" id="ARBA00022723"/>
    </source>
</evidence>
<dbReference type="GO" id="GO:0046872">
    <property type="term" value="F:metal ion binding"/>
    <property type="evidence" value="ECO:0007669"/>
    <property type="project" value="UniProtKB-KW"/>
</dbReference>
<proteinExistence type="inferred from homology"/>
<keyword evidence="8" id="KW-0175">Coiled coil</keyword>
<accession>L8H331</accession>
<dbReference type="MEROPS" id="M67.A03"/>
<evidence type="ECO:0000256" key="2">
    <source>
        <dbReference type="ARBA" id="ARBA00022670"/>
    </source>
</evidence>
<gene>
    <name evidence="10" type="ORF">ACA1_197600</name>
</gene>
<comment type="similarity">
    <text evidence="1">Belongs to the peptidase M67A family. BRCC36 subfamily.</text>
</comment>
<dbReference type="Pfam" id="PF01398">
    <property type="entry name" value="JAB"/>
    <property type="match status" value="1"/>
</dbReference>
<keyword evidence="2" id="KW-0645">Protease</keyword>
<organism evidence="10 11">
    <name type="scientific">Acanthamoeba castellanii (strain ATCC 30010 / Neff)</name>
    <dbReference type="NCBI Taxonomy" id="1257118"/>
    <lineage>
        <taxon>Eukaryota</taxon>
        <taxon>Amoebozoa</taxon>
        <taxon>Discosea</taxon>
        <taxon>Longamoebia</taxon>
        <taxon>Centramoebida</taxon>
        <taxon>Acanthamoebidae</taxon>
        <taxon>Acanthamoeba</taxon>
    </lineage>
</organism>
<feature type="coiled-coil region" evidence="8">
    <location>
        <begin position="224"/>
        <end position="251"/>
    </location>
</feature>
<dbReference type="KEGG" id="acan:ACA1_197600"/>
<dbReference type="Proteomes" id="UP000011083">
    <property type="component" value="Unassembled WGS sequence"/>
</dbReference>
<evidence type="ECO:0000259" key="9">
    <source>
        <dbReference type="PROSITE" id="PS50249"/>
    </source>
</evidence>
<dbReference type="STRING" id="1257118.L8H331"/>
<reference evidence="10 11" key="1">
    <citation type="journal article" date="2013" name="Genome Biol.">
        <title>Genome of Acanthamoeba castellanii highlights extensive lateral gene transfer and early evolution of tyrosine kinase signaling.</title>
        <authorList>
            <person name="Clarke M."/>
            <person name="Lohan A.J."/>
            <person name="Liu B."/>
            <person name="Lagkouvardos I."/>
            <person name="Roy S."/>
            <person name="Zafar N."/>
            <person name="Bertelli C."/>
            <person name="Schilde C."/>
            <person name="Kianianmomeni A."/>
            <person name="Burglin T.R."/>
            <person name="Frech C."/>
            <person name="Turcotte B."/>
            <person name="Kopec K.O."/>
            <person name="Synnott J.M."/>
            <person name="Choo C."/>
            <person name="Paponov I."/>
            <person name="Finkler A."/>
            <person name="Soon Heng Tan C."/>
            <person name="Hutchins A.P."/>
            <person name="Weinmeier T."/>
            <person name="Rattei T."/>
            <person name="Chu J.S."/>
            <person name="Gimenez G."/>
            <person name="Irimia M."/>
            <person name="Rigden D.J."/>
            <person name="Fitzpatrick D.A."/>
            <person name="Lorenzo-Morales J."/>
            <person name="Bateman A."/>
            <person name="Chiu C.H."/>
            <person name="Tang P."/>
            <person name="Hegemann P."/>
            <person name="Fromm H."/>
            <person name="Raoult D."/>
            <person name="Greub G."/>
            <person name="Miranda-Saavedra D."/>
            <person name="Chen N."/>
            <person name="Nash P."/>
            <person name="Ginger M.L."/>
            <person name="Horn M."/>
            <person name="Schaap P."/>
            <person name="Caler L."/>
            <person name="Loftus B."/>
        </authorList>
    </citation>
    <scope>NUCLEOTIDE SEQUENCE [LARGE SCALE GENOMIC DNA]</scope>
    <source>
        <strain evidence="10 11">Neff</strain>
    </source>
</reference>
<dbReference type="InterPro" id="IPR040749">
    <property type="entry name" value="BRCC36_C"/>
</dbReference>
<feature type="domain" description="MPN" evidence="9">
    <location>
        <begin position="1"/>
        <end position="135"/>
    </location>
</feature>
<dbReference type="InterPro" id="IPR037518">
    <property type="entry name" value="MPN"/>
</dbReference>
<dbReference type="PROSITE" id="PS50249">
    <property type="entry name" value="MPN"/>
    <property type="match status" value="1"/>
</dbReference>
<dbReference type="GO" id="GO:0008237">
    <property type="term" value="F:metallopeptidase activity"/>
    <property type="evidence" value="ECO:0007669"/>
    <property type="project" value="UniProtKB-KW"/>
</dbReference>
<dbReference type="GO" id="GO:0070536">
    <property type="term" value="P:protein K63-linked deubiquitination"/>
    <property type="evidence" value="ECO:0007669"/>
    <property type="project" value="InterPro"/>
</dbReference>
<dbReference type="InterPro" id="IPR050242">
    <property type="entry name" value="JAMM_MPN+_peptidase_M67A"/>
</dbReference>
<dbReference type="SMART" id="SM00232">
    <property type="entry name" value="JAB_MPN"/>
    <property type="match status" value="1"/>
</dbReference>
<dbReference type="GO" id="GO:0004843">
    <property type="term" value="F:cysteine-type deubiquitinase activity"/>
    <property type="evidence" value="ECO:0007669"/>
    <property type="project" value="InterPro"/>
</dbReference>
<dbReference type="OrthoDB" id="446074at2759"/>
<dbReference type="CDD" id="cd08068">
    <property type="entry name" value="MPN_BRCC36"/>
    <property type="match status" value="1"/>
</dbReference>
<dbReference type="GO" id="GO:0070552">
    <property type="term" value="C:BRISC complex"/>
    <property type="evidence" value="ECO:0007669"/>
    <property type="project" value="InterPro"/>
</dbReference>
<dbReference type="AlphaFoldDB" id="L8H331"/>
<dbReference type="GO" id="GO:0006281">
    <property type="term" value="P:DNA repair"/>
    <property type="evidence" value="ECO:0007669"/>
    <property type="project" value="InterPro"/>
</dbReference>
<keyword evidence="7" id="KW-0482">Metalloprotease</keyword>
<dbReference type="Pfam" id="PF18110">
    <property type="entry name" value="BRCC36_C"/>
    <property type="match status" value="1"/>
</dbReference>
<name>L8H331_ACACF</name>
<dbReference type="InterPro" id="IPR000555">
    <property type="entry name" value="JAMM/MPN+_dom"/>
</dbReference>
<dbReference type="InterPro" id="IPR033860">
    <property type="entry name" value="MPN_BRCC36"/>
</dbReference>
<dbReference type="GO" id="GO:0006508">
    <property type="term" value="P:proteolysis"/>
    <property type="evidence" value="ECO:0007669"/>
    <property type="project" value="UniProtKB-KW"/>
</dbReference>
<dbReference type="PANTHER" id="PTHR10410">
    <property type="entry name" value="EUKARYOTIC TRANSLATION INITIATION FACTOR 3 -RELATED"/>
    <property type="match status" value="1"/>
</dbReference>
<keyword evidence="6" id="KW-0862">Zinc</keyword>
<keyword evidence="11" id="KW-1185">Reference proteome</keyword>
<dbReference type="EMBL" id="KB007932">
    <property type="protein sequence ID" value="ELR19590.1"/>
    <property type="molecule type" value="Genomic_DNA"/>
</dbReference>
<evidence type="ECO:0000256" key="6">
    <source>
        <dbReference type="ARBA" id="ARBA00022833"/>
    </source>
</evidence>
<evidence type="ECO:0000256" key="8">
    <source>
        <dbReference type="SAM" id="Coils"/>
    </source>
</evidence>
<evidence type="ECO:0000313" key="11">
    <source>
        <dbReference type="Proteomes" id="UP000011083"/>
    </source>
</evidence>
<dbReference type="VEuPathDB" id="AmoebaDB:ACA1_197600"/>
<keyword evidence="3" id="KW-0479">Metal-binding</keyword>